<evidence type="ECO:0000256" key="1">
    <source>
        <dbReference type="SAM" id="Coils"/>
    </source>
</evidence>
<reference evidence="2 3" key="1">
    <citation type="submission" date="2014-04" db="EMBL/GenBank/DDBJ databases">
        <title>Evolutionary Origins and Diversification of the Mycorrhizal Mutualists.</title>
        <authorList>
            <consortium name="DOE Joint Genome Institute"/>
            <consortium name="Mycorrhizal Genomics Consortium"/>
            <person name="Kohler A."/>
            <person name="Kuo A."/>
            <person name="Nagy L.G."/>
            <person name="Floudas D."/>
            <person name="Copeland A."/>
            <person name="Barry K.W."/>
            <person name="Cichocki N."/>
            <person name="Veneault-Fourrey C."/>
            <person name="LaButti K."/>
            <person name="Lindquist E.A."/>
            <person name="Lipzen A."/>
            <person name="Lundell T."/>
            <person name="Morin E."/>
            <person name="Murat C."/>
            <person name="Riley R."/>
            <person name="Ohm R."/>
            <person name="Sun H."/>
            <person name="Tunlid A."/>
            <person name="Henrissat B."/>
            <person name="Grigoriev I.V."/>
            <person name="Hibbett D.S."/>
            <person name="Martin F."/>
        </authorList>
    </citation>
    <scope>NUCLEOTIDE SEQUENCE [LARGE SCALE GENOMIC DNA]</scope>
    <source>
        <strain evidence="2 3">FD-317 M1</strain>
    </source>
</reference>
<proteinExistence type="predicted"/>
<gene>
    <name evidence="2" type="ORF">GYMLUDRAFT_57196</name>
</gene>
<dbReference type="EMBL" id="KN834762">
    <property type="protein sequence ID" value="KIK64230.1"/>
    <property type="molecule type" value="Genomic_DNA"/>
</dbReference>
<organism evidence="2 3">
    <name type="scientific">Collybiopsis luxurians FD-317 M1</name>
    <dbReference type="NCBI Taxonomy" id="944289"/>
    <lineage>
        <taxon>Eukaryota</taxon>
        <taxon>Fungi</taxon>
        <taxon>Dikarya</taxon>
        <taxon>Basidiomycota</taxon>
        <taxon>Agaricomycotina</taxon>
        <taxon>Agaricomycetes</taxon>
        <taxon>Agaricomycetidae</taxon>
        <taxon>Agaricales</taxon>
        <taxon>Marasmiineae</taxon>
        <taxon>Omphalotaceae</taxon>
        <taxon>Collybiopsis</taxon>
        <taxon>Collybiopsis luxurians</taxon>
    </lineage>
</organism>
<dbReference type="HOGENOM" id="CLU_2236880_0_0_1"/>
<name>A0A0D0BJ69_9AGAR</name>
<sequence length="105" mass="12433">MAQSSSTSSPPTSYVPNFRHVINNSEQSIEERLRRVEKKVQFMIERENLMDFQSDFKGHGVTNIEERLRHLERKVQFIAERENLMEFQGKFKRRGYGLQVDLTIS</sequence>
<keyword evidence="1" id="KW-0175">Coiled coil</keyword>
<protein>
    <submittedName>
        <fullName evidence="2">Uncharacterized protein</fullName>
    </submittedName>
</protein>
<accession>A0A0D0BJ69</accession>
<feature type="coiled-coil region" evidence="1">
    <location>
        <begin position="26"/>
        <end position="81"/>
    </location>
</feature>
<evidence type="ECO:0000313" key="3">
    <source>
        <dbReference type="Proteomes" id="UP000053593"/>
    </source>
</evidence>
<dbReference type="AlphaFoldDB" id="A0A0D0BJ69"/>
<evidence type="ECO:0000313" key="2">
    <source>
        <dbReference type="EMBL" id="KIK64230.1"/>
    </source>
</evidence>
<dbReference type="Proteomes" id="UP000053593">
    <property type="component" value="Unassembled WGS sequence"/>
</dbReference>
<keyword evidence="3" id="KW-1185">Reference proteome</keyword>